<dbReference type="Proteomes" id="UP000287243">
    <property type="component" value="Chromosome"/>
</dbReference>
<evidence type="ECO:0000313" key="3">
    <source>
        <dbReference type="Proteomes" id="UP000287243"/>
    </source>
</evidence>
<dbReference type="SUPFAM" id="SSF55174">
    <property type="entry name" value="Alpha-L RNA-binding motif"/>
    <property type="match status" value="1"/>
</dbReference>
<evidence type="ECO:0000256" key="1">
    <source>
        <dbReference type="PROSITE-ProRule" id="PRU00182"/>
    </source>
</evidence>
<sequence length="71" mass="7778">MEFALRGDYIELDNLLKASGIAASGAEARDLIRQGLILVNGEKESRLRRKIRKGDKVAAGRILLEIISSVV</sequence>
<dbReference type="PROSITE" id="PS50889">
    <property type="entry name" value="S4"/>
    <property type="match status" value="1"/>
</dbReference>
<dbReference type="RefSeq" id="WP_128700504.1">
    <property type="nucleotide sequence ID" value="NZ_CP019384.1"/>
</dbReference>
<keyword evidence="3" id="KW-1185">Reference proteome</keyword>
<dbReference type="GO" id="GO:0003723">
    <property type="term" value="F:RNA binding"/>
    <property type="evidence" value="ECO:0007669"/>
    <property type="project" value="UniProtKB-KW"/>
</dbReference>
<organism evidence="2 3">
    <name type="scientific">Velamenicoccus archaeovorus</name>
    <dbReference type="NCBI Taxonomy" id="1930593"/>
    <lineage>
        <taxon>Bacteria</taxon>
        <taxon>Pseudomonadati</taxon>
        <taxon>Candidatus Omnitrophota</taxon>
        <taxon>Candidatus Velamenicoccus</taxon>
    </lineage>
</organism>
<dbReference type="Gene3D" id="3.10.290.10">
    <property type="entry name" value="RNA-binding S4 domain"/>
    <property type="match status" value="1"/>
</dbReference>
<name>A0A410P6A1_VELA1</name>
<dbReference type="InterPro" id="IPR036986">
    <property type="entry name" value="S4_RNA-bd_sf"/>
</dbReference>
<reference evidence="2 3" key="1">
    <citation type="submission" date="2017-01" db="EMBL/GenBank/DDBJ databases">
        <title>First insights into the biology of 'candidatus Vampirococcus archaeovorus'.</title>
        <authorList>
            <person name="Kizina J."/>
            <person name="Jordan S."/>
            <person name="Stueber K."/>
            <person name="Reinhardt R."/>
            <person name="Harder J."/>
        </authorList>
    </citation>
    <scope>NUCLEOTIDE SEQUENCE [LARGE SCALE GENOMIC DNA]</scope>
    <source>
        <strain evidence="2 3">LiM</strain>
    </source>
</reference>
<accession>A0A410P6A1</accession>
<protein>
    <submittedName>
        <fullName evidence="2">Uncharacterized protein</fullName>
    </submittedName>
</protein>
<dbReference type="OrthoDB" id="9802835at2"/>
<proteinExistence type="predicted"/>
<dbReference type="KEGG" id="vai:BU251_07665"/>
<dbReference type="AlphaFoldDB" id="A0A410P6A1"/>
<evidence type="ECO:0000313" key="2">
    <source>
        <dbReference type="EMBL" id="QAT17601.1"/>
    </source>
</evidence>
<dbReference type="EMBL" id="CP019384">
    <property type="protein sequence ID" value="QAT17601.1"/>
    <property type="molecule type" value="Genomic_DNA"/>
</dbReference>
<dbReference type="CDD" id="cd00165">
    <property type="entry name" value="S4"/>
    <property type="match status" value="1"/>
</dbReference>
<dbReference type="Pfam" id="PF13275">
    <property type="entry name" value="S4_2"/>
    <property type="match status" value="1"/>
</dbReference>
<keyword evidence="1" id="KW-0694">RNA-binding</keyword>
<gene>
    <name evidence="2" type="ORF">BU251_07665</name>
</gene>